<proteinExistence type="predicted"/>
<protein>
    <submittedName>
        <fullName evidence="3">HPt domain-containing protein</fullName>
    </submittedName>
</protein>
<dbReference type="EMBL" id="UZAG01002836">
    <property type="protein sequence ID" value="VDO14249.1"/>
    <property type="molecule type" value="Genomic_DNA"/>
</dbReference>
<name>A0A0R3QC22_9BILA</name>
<organism evidence="3">
    <name type="scientific">Brugia timori</name>
    <dbReference type="NCBI Taxonomy" id="42155"/>
    <lineage>
        <taxon>Eukaryota</taxon>
        <taxon>Metazoa</taxon>
        <taxon>Ecdysozoa</taxon>
        <taxon>Nematoda</taxon>
        <taxon>Chromadorea</taxon>
        <taxon>Rhabditida</taxon>
        <taxon>Spirurina</taxon>
        <taxon>Spiruromorpha</taxon>
        <taxon>Filarioidea</taxon>
        <taxon>Onchocercidae</taxon>
        <taxon>Brugia</taxon>
    </lineage>
</organism>
<evidence type="ECO:0000313" key="2">
    <source>
        <dbReference type="Proteomes" id="UP000280834"/>
    </source>
</evidence>
<reference evidence="3" key="1">
    <citation type="submission" date="2017-02" db="UniProtKB">
        <authorList>
            <consortium name="WormBaseParasite"/>
        </authorList>
    </citation>
    <scope>IDENTIFICATION</scope>
</reference>
<accession>A0A0R3QC22</accession>
<dbReference type="AlphaFoldDB" id="A0A0R3QC22"/>
<evidence type="ECO:0000313" key="1">
    <source>
        <dbReference type="EMBL" id="VDO14249.1"/>
    </source>
</evidence>
<keyword evidence="2" id="KW-1185">Reference proteome</keyword>
<reference evidence="1 2" key="2">
    <citation type="submission" date="2018-11" db="EMBL/GenBank/DDBJ databases">
        <authorList>
            <consortium name="Pathogen Informatics"/>
        </authorList>
    </citation>
    <scope>NUCLEOTIDE SEQUENCE [LARGE SCALE GENOMIC DNA]</scope>
</reference>
<sequence>MYGMARREFLDLCEKIQKLEHHLEEEFIDRVGAAEYFGYLEQCLSDARRAERAFSVLGEITALSKAVMTFADTGIPPAIRLTRGSSEDPKLVKELRELLETLQDIARELERHVKARQFFHP</sequence>
<dbReference type="WBParaSite" id="BTMF_0000390201-mRNA-1">
    <property type="protein sequence ID" value="BTMF_0000390201-mRNA-1"/>
    <property type="gene ID" value="BTMF_0000390201"/>
</dbReference>
<dbReference type="Proteomes" id="UP000280834">
    <property type="component" value="Unassembled WGS sequence"/>
</dbReference>
<gene>
    <name evidence="1" type="ORF">BTMF_LOCUS3205</name>
</gene>
<evidence type="ECO:0000313" key="3">
    <source>
        <dbReference type="WBParaSite" id="BTMF_0000390201-mRNA-1"/>
    </source>
</evidence>